<dbReference type="SMART" id="SM00554">
    <property type="entry name" value="FAS1"/>
    <property type="match status" value="2"/>
</dbReference>
<feature type="domain" description="FAS1" evidence="2">
    <location>
        <begin position="176"/>
        <end position="320"/>
    </location>
</feature>
<evidence type="ECO:0000313" key="3">
    <source>
        <dbReference type="EMBL" id="RFU80473.1"/>
    </source>
</evidence>
<proteinExistence type="predicted"/>
<dbReference type="AlphaFoldDB" id="A0A395NWU3"/>
<feature type="domain" description="FAS1" evidence="2">
    <location>
        <begin position="23"/>
        <end position="183"/>
    </location>
</feature>
<keyword evidence="4" id="KW-1185">Reference proteome</keyword>
<keyword evidence="1" id="KW-0732">Signal</keyword>
<dbReference type="OrthoDB" id="286301at2759"/>
<evidence type="ECO:0000259" key="2">
    <source>
        <dbReference type="PROSITE" id="PS50213"/>
    </source>
</evidence>
<dbReference type="GO" id="GO:0016236">
    <property type="term" value="P:macroautophagy"/>
    <property type="evidence" value="ECO:0007669"/>
    <property type="project" value="TreeGrafter"/>
</dbReference>
<dbReference type="GO" id="GO:0000329">
    <property type="term" value="C:fungal-type vacuole membrane"/>
    <property type="evidence" value="ECO:0007669"/>
    <property type="project" value="TreeGrafter"/>
</dbReference>
<dbReference type="Gene3D" id="2.30.180.10">
    <property type="entry name" value="FAS1 domain"/>
    <property type="match status" value="2"/>
</dbReference>
<name>A0A395NWU3_TRIAR</name>
<dbReference type="EMBL" id="PXOA01000107">
    <property type="protein sequence ID" value="RFU80473.1"/>
    <property type="molecule type" value="Genomic_DNA"/>
</dbReference>
<accession>A0A395NWU3</accession>
<dbReference type="SUPFAM" id="SSF82153">
    <property type="entry name" value="FAS1 domain"/>
    <property type="match status" value="2"/>
</dbReference>
<dbReference type="Pfam" id="PF02469">
    <property type="entry name" value="Fasciclin"/>
    <property type="match status" value="2"/>
</dbReference>
<dbReference type="STRING" id="490622.A0A395NWU3"/>
<dbReference type="InterPro" id="IPR050904">
    <property type="entry name" value="Adhesion/Biosynth-related"/>
</dbReference>
<reference evidence="3 4" key="1">
    <citation type="journal article" date="2018" name="PLoS Pathog.">
        <title>Evolution of structural diversity of trichothecenes, a family of toxins produced by plant pathogenic and entomopathogenic fungi.</title>
        <authorList>
            <person name="Proctor R.H."/>
            <person name="McCormick S.P."/>
            <person name="Kim H.S."/>
            <person name="Cardoza R.E."/>
            <person name="Stanley A.M."/>
            <person name="Lindo L."/>
            <person name="Kelly A."/>
            <person name="Brown D.W."/>
            <person name="Lee T."/>
            <person name="Vaughan M.M."/>
            <person name="Alexander N.J."/>
            <person name="Busman M."/>
            <person name="Gutierrez S."/>
        </authorList>
    </citation>
    <scope>NUCLEOTIDE SEQUENCE [LARGE SCALE GENOMIC DNA]</scope>
    <source>
        <strain evidence="3 4">IBT 40837</strain>
    </source>
</reference>
<evidence type="ECO:0000256" key="1">
    <source>
        <dbReference type="SAM" id="SignalP"/>
    </source>
</evidence>
<dbReference type="PROSITE" id="PS50213">
    <property type="entry name" value="FAS1"/>
    <property type="match status" value="2"/>
</dbReference>
<protein>
    <submittedName>
        <fullName evidence="3">Fasciclin domain-containing</fullName>
    </submittedName>
</protein>
<dbReference type="InterPro" id="IPR036378">
    <property type="entry name" value="FAS1_dom_sf"/>
</dbReference>
<dbReference type="PANTHER" id="PTHR10900">
    <property type="entry name" value="PERIOSTIN-RELATED"/>
    <property type="match status" value="1"/>
</dbReference>
<dbReference type="Proteomes" id="UP000266272">
    <property type="component" value="Unassembled WGS sequence"/>
</dbReference>
<dbReference type="InterPro" id="IPR000782">
    <property type="entry name" value="FAS1_domain"/>
</dbReference>
<evidence type="ECO:0000313" key="4">
    <source>
        <dbReference type="Proteomes" id="UP000266272"/>
    </source>
</evidence>
<gene>
    <name evidence="3" type="ORF">TARUN_1735</name>
</gene>
<dbReference type="PANTHER" id="PTHR10900:SF77">
    <property type="entry name" value="FI19380P1"/>
    <property type="match status" value="1"/>
</dbReference>
<feature type="signal peptide" evidence="1">
    <location>
        <begin position="1"/>
        <end position="20"/>
    </location>
</feature>
<comment type="caution">
    <text evidence="3">The sequence shown here is derived from an EMBL/GenBank/DDBJ whole genome shotgun (WGS) entry which is preliminary data.</text>
</comment>
<organism evidence="3 4">
    <name type="scientific">Trichoderma arundinaceum</name>
    <dbReference type="NCBI Taxonomy" id="490622"/>
    <lineage>
        <taxon>Eukaryota</taxon>
        <taxon>Fungi</taxon>
        <taxon>Dikarya</taxon>
        <taxon>Ascomycota</taxon>
        <taxon>Pezizomycotina</taxon>
        <taxon>Sordariomycetes</taxon>
        <taxon>Hypocreomycetidae</taxon>
        <taxon>Hypocreales</taxon>
        <taxon>Hypocreaceae</taxon>
        <taxon>Trichoderma</taxon>
    </lineage>
</organism>
<feature type="chain" id="PRO_5017411270" evidence="1">
    <location>
        <begin position="21"/>
        <end position="415"/>
    </location>
</feature>
<sequence length="415" mass="43528">MLSKRLFALATLLASAMSAATKPQDLGSVLARNKDLSTYYALIQSTDANAPLQKYPDILLQLPNYAGVTIIAPSNEAFKNIPYTALNGIWDPTDKATTVPLLQYHILQGTVATAALDTGPTYVRSTLLTSSRYTNVTSGQNVLIAKQPGDTVVFTTSMGTRCTLVDGDITFQGGLIQVVDNLLVPPARIQNTTEAFSVPNFLGGLYAGKLMPDVSYEQNVTIFAPVDKAFTSVGGSLRHLDAKKIARIMNYHIVPGQVLVSSALNNGSRLQTLAKNQAGTAPESLVIRQAGNNKYVNSAQIVQPDILLANGIMHLISDVLNPDADAALPNPTAVTQAPVFPVSTARNPFTSALPCTVSCPVTTTAFNTTAEPTATSTSSTSIFTTKSSAVAGALATANIRAAGAALGLLGVGMML</sequence>